<comment type="caution">
    <text evidence="1">The sequence shown here is derived from an EMBL/GenBank/DDBJ whole genome shotgun (WGS) entry which is preliminary data.</text>
</comment>
<organism evidence="1 2">
    <name type="scientific">Pedobacter alpinus</name>
    <dbReference type="NCBI Taxonomy" id="1590643"/>
    <lineage>
        <taxon>Bacteria</taxon>
        <taxon>Pseudomonadati</taxon>
        <taxon>Bacteroidota</taxon>
        <taxon>Sphingobacteriia</taxon>
        <taxon>Sphingobacteriales</taxon>
        <taxon>Sphingobacteriaceae</taxon>
        <taxon>Pedobacter</taxon>
    </lineage>
</organism>
<reference evidence="2" key="1">
    <citation type="journal article" date="2019" name="Int. J. Syst. Evol. Microbiol.">
        <title>The Global Catalogue of Microorganisms (GCM) 10K type strain sequencing project: providing services to taxonomists for standard genome sequencing and annotation.</title>
        <authorList>
            <consortium name="The Broad Institute Genomics Platform"/>
            <consortium name="The Broad Institute Genome Sequencing Center for Infectious Disease"/>
            <person name="Wu L."/>
            <person name="Ma J."/>
        </authorList>
    </citation>
    <scope>NUCLEOTIDE SEQUENCE [LARGE SCALE GENOMIC DNA]</scope>
    <source>
        <strain evidence="2">KCTC 42456</strain>
    </source>
</reference>
<evidence type="ECO:0000313" key="2">
    <source>
        <dbReference type="Proteomes" id="UP001597546"/>
    </source>
</evidence>
<protein>
    <submittedName>
        <fullName evidence="1">Uncharacterized protein</fullName>
    </submittedName>
</protein>
<dbReference type="EMBL" id="JBHULV010000022">
    <property type="protein sequence ID" value="MFD2731391.1"/>
    <property type="molecule type" value="Genomic_DNA"/>
</dbReference>
<dbReference type="RefSeq" id="WP_379042848.1">
    <property type="nucleotide sequence ID" value="NZ_JBHSKW010000027.1"/>
</dbReference>
<gene>
    <name evidence="1" type="ORF">ACFSSE_06705</name>
</gene>
<keyword evidence="2" id="KW-1185">Reference proteome</keyword>
<accession>A0ABW5TTE1</accession>
<name>A0ABW5TTE1_9SPHI</name>
<evidence type="ECO:0000313" key="1">
    <source>
        <dbReference type="EMBL" id="MFD2731391.1"/>
    </source>
</evidence>
<dbReference type="Proteomes" id="UP001597546">
    <property type="component" value="Unassembled WGS sequence"/>
</dbReference>
<proteinExistence type="predicted"/>
<sequence length="57" mass="6492">MKVRYISAVSNQNMFKINITGYCTINVRVLGKMLYPAKFMDGIFVKQGALVKFESNL</sequence>